<feature type="compositionally biased region" description="Polar residues" evidence="1">
    <location>
        <begin position="317"/>
        <end position="333"/>
    </location>
</feature>
<proteinExistence type="predicted"/>
<evidence type="ECO:0000313" key="3">
    <source>
        <dbReference type="Proteomes" id="UP000270094"/>
    </source>
</evidence>
<sequence>MAFCIANLCDNFVHSITSSENSSHLDRVEDESTVGREVTSLKVIRFGFDSHTSLHEHSHSTQEASEDIPVLRYQEFEYTPIQMDSNVTSTVHVERREEHYKNGELVSSHVECDDEPFAFDRVEYASEPVENFDQSYDKVEYGSEPDEQIEQISTDPIMSAVTTTTTTTRTETSGSKEVSRRETRTSTQNSATSEPSPQLRASQAQEQLGSSKGYQAYSEVMESTDSLSKASVEEKELVPHLVRPKVRDNPRPVMLDKGVYRYTEYKFKSRSDKDNAEGQIIQASDSEAKKHSQTHHTRKDHRHRRSESQEEVEIRTSMHSSPASTLVRQSTRPNMDLPPSTGAVRMLRDRIETGENNEHKKPTTKEIDIFESLNETAEAKNENDYQAELDERQAELSEQKRHTFHELYYRQPIEIQKSQVKSSHYQNSTIVTTRDARRHGDLQPDVVNLRHVNQTSAKNTSHHYSGELVNLRTVNQSGIQSSNQYNETVQQTKVYPTARRETMNQYNQSIEQVNLRPAQKGIHNVYNETMQQEKLRSVYPPARREATNQYSQYNQFEKVNPPSVVGGENINQYGQYIEEVDLDQSAEKEIYNPYADVALRHVSQPRRESSGRYSQSVTEQVNLRNVSQTTGRQTTTSEQSYVQQQVEPQYQQKQVTQTVTRTSGQIQTNQNLYPQQAVTRQTYSYNAVNQQPQEVAHSPGIHIGGVVGNVVDNRTAQGEVYTTRTSTYVPQKQYVTQERQITLSPVPTPTEVAPTASARTSRAHDEKFNSMRVVRNVRAFVNEWGQKDFVPPGGKPQLQLSPRAIVSPTFSETKVTSTVQQNVTQPAQRVVTTTTTTTTAPPKEHIQTRTDVSKQTIVKTESHEVGGGNAAQRQQLASTAIAAAPVPAKRESVVIARARSASPPVTDYPQYHHEYHCCYCPYHHDHYASEHQSQPMLKYESYAVTPKVEEHYSRALHHPHPEEHREHVEEEESFTLVPVSVRRADYEQKSGQTTTKKTTTGMKPMIDVFSV</sequence>
<feature type="compositionally biased region" description="Basic residues" evidence="1">
    <location>
        <begin position="291"/>
        <end position="305"/>
    </location>
</feature>
<feature type="compositionally biased region" description="Polar residues" evidence="1">
    <location>
        <begin position="185"/>
        <end position="211"/>
    </location>
</feature>
<organism evidence="2 3">
    <name type="scientific">Strongylus vulgaris</name>
    <name type="common">Blood worm</name>
    <dbReference type="NCBI Taxonomy" id="40348"/>
    <lineage>
        <taxon>Eukaryota</taxon>
        <taxon>Metazoa</taxon>
        <taxon>Ecdysozoa</taxon>
        <taxon>Nematoda</taxon>
        <taxon>Chromadorea</taxon>
        <taxon>Rhabditida</taxon>
        <taxon>Rhabditina</taxon>
        <taxon>Rhabditomorpha</taxon>
        <taxon>Strongyloidea</taxon>
        <taxon>Strongylidae</taxon>
        <taxon>Strongylus</taxon>
    </lineage>
</organism>
<evidence type="ECO:0000313" key="2">
    <source>
        <dbReference type="EMBL" id="VDM74714.1"/>
    </source>
</evidence>
<feature type="region of interest" description="Disordered" evidence="1">
    <location>
        <begin position="282"/>
        <end position="341"/>
    </location>
</feature>
<feature type="compositionally biased region" description="Polar residues" evidence="1">
    <location>
        <begin position="611"/>
        <end position="632"/>
    </location>
</feature>
<protein>
    <submittedName>
        <fullName evidence="2">Uncharacterized protein</fullName>
    </submittedName>
</protein>
<dbReference type="Proteomes" id="UP000270094">
    <property type="component" value="Unassembled WGS sequence"/>
</dbReference>
<gene>
    <name evidence="2" type="ORF">SVUK_LOCUS9712</name>
</gene>
<keyword evidence="3" id="KW-1185">Reference proteome</keyword>
<evidence type="ECO:0000256" key="1">
    <source>
        <dbReference type="SAM" id="MobiDB-lite"/>
    </source>
</evidence>
<dbReference type="EMBL" id="UYYB01094598">
    <property type="protein sequence ID" value="VDM74714.1"/>
    <property type="molecule type" value="Genomic_DNA"/>
</dbReference>
<feature type="compositionally biased region" description="Low complexity" evidence="1">
    <location>
        <begin position="162"/>
        <end position="172"/>
    </location>
</feature>
<name>A0A3P7J9W8_STRVU</name>
<accession>A0A3P7J9W8</accession>
<feature type="compositionally biased region" description="Basic and acidic residues" evidence="1">
    <location>
        <begin position="306"/>
        <end position="316"/>
    </location>
</feature>
<dbReference type="OrthoDB" id="5877269at2759"/>
<feature type="region of interest" description="Disordered" evidence="1">
    <location>
        <begin position="143"/>
        <end position="211"/>
    </location>
</feature>
<reference evidence="2 3" key="1">
    <citation type="submission" date="2018-11" db="EMBL/GenBank/DDBJ databases">
        <authorList>
            <consortium name="Pathogen Informatics"/>
        </authorList>
    </citation>
    <scope>NUCLEOTIDE SEQUENCE [LARGE SCALE GENOMIC DNA]</scope>
</reference>
<feature type="region of interest" description="Disordered" evidence="1">
    <location>
        <begin position="603"/>
        <end position="637"/>
    </location>
</feature>
<dbReference type="AlphaFoldDB" id="A0A3P7J9W8"/>